<dbReference type="SUPFAM" id="SSF55961">
    <property type="entry name" value="Bet v1-like"/>
    <property type="match status" value="1"/>
</dbReference>
<evidence type="ECO:0000313" key="1">
    <source>
        <dbReference type="EMBL" id="QKJ32110.1"/>
    </source>
</evidence>
<evidence type="ECO:0000313" key="2">
    <source>
        <dbReference type="Proteomes" id="UP000505355"/>
    </source>
</evidence>
<dbReference type="CDD" id="cd07818">
    <property type="entry name" value="SRPBCC_1"/>
    <property type="match status" value="1"/>
</dbReference>
<organism evidence="1 2">
    <name type="scientific">Mucilaginibacter mali</name>
    <dbReference type="NCBI Taxonomy" id="2740462"/>
    <lineage>
        <taxon>Bacteria</taxon>
        <taxon>Pseudomonadati</taxon>
        <taxon>Bacteroidota</taxon>
        <taxon>Sphingobacteriia</taxon>
        <taxon>Sphingobacteriales</taxon>
        <taxon>Sphingobacteriaceae</taxon>
        <taxon>Mucilaginibacter</taxon>
    </lineage>
</organism>
<dbReference type="Pfam" id="PF10604">
    <property type="entry name" value="Polyketide_cyc2"/>
    <property type="match status" value="1"/>
</dbReference>
<dbReference type="Proteomes" id="UP000505355">
    <property type="component" value="Chromosome"/>
</dbReference>
<dbReference type="AlphaFoldDB" id="A0A7D4QMV0"/>
<dbReference type="Gene3D" id="3.30.530.20">
    <property type="match status" value="1"/>
</dbReference>
<reference evidence="1 2" key="1">
    <citation type="submission" date="2020-05" db="EMBL/GenBank/DDBJ databases">
        <title>Mucilaginibacter mali sp. nov.</title>
        <authorList>
            <person name="Kim H.S."/>
            <person name="Lee K.C."/>
            <person name="Suh M.K."/>
            <person name="Kim J.-S."/>
            <person name="Han K.-I."/>
            <person name="Eom M.K."/>
            <person name="Shin Y.K."/>
            <person name="Lee J.-S."/>
        </authorList>
    </citation>
    <scope>NUCLEOTIDE SEQUENCE [LARGE SCALE GENOMIC DNA]</scope>
    <source>
        <strain evidence="1 2">G2-14</strain>
    </source>
</reference>
<dbReference type="InterPro" id="IPR023393">
    <property type="entry name" value="START-like_dom_sf"/>
</dbReference>
<dbReference type="RefSeq" id="WP_173416762.1">
    <property type="nucleotide sequence ID" value="NZ_CP054139.1"/>
</dbReference>
<proteinExistence type="predicted"/>
<dbReference type="InterPro" id="IPR019587">
    <property type="entry name" value="Polyketide_cyclase/dehydratase"/>
</dbReference>
<sequence length="179" mass="20088">MGILSIILIIIGVLILQLLIRAAIASDDYSVQADVTINKPVAEVFDYVKYLDNQGNYNKWVMLDPNVRKEFRGTDGTVGFFYAWSSDVKQVGKGEQVIIALTPDKRVDYSLKFIEPFQSEAGSSIITEDMGNNQTKVTWSFYGKRNFMMKLMHIAMNLPKVLTKDLAASLGNLKAVLEK</sequence>
<name>A0A7D4QMV0_9SPHI</name>
<accession>A0A7D4QMV0</accession>
<dbReference type="EMBL" id="CP054139">
    <property type="protein sequence ID" value="QKJ32110.1"/>
    <property type="molecule type" value="Genomic_DNA"/>
</dbReference>
<keyword evidence="2" id="KW-1185">Reference proteome</keyword>
<dbReference type="KEGG" id="mmab:HQ865_20860"/>
<gene>
    <name evidence="1" type="ORF">HQ865_20860</name>
</gene>
<protein>
    <submittedName>
        <fullName evidence="1">SRPBCC family protein</fullName>
    </submittedName>
</protein>